<dbReference type="Pfam" id="PF01077">
    <property type="entry name" value="NIR_SIR"/>
    <property type="match status" value="1"/>
</dbReference>
<dbReference type="Pfam" id="PF03460">
    <property type="entry name" value="NIR_SIR_ferr"/>
    <property type="match status" value="2"/>
</dbReference>
<accession>A0A3B0W6U1</accession>
<keyword evidence="12" id="KW-0411">Iron-sulfur</keyword>
<keyword evidence="10 16" id="KW-0560">Oxidoreductase</keyword>
<gene>
    <name evidence="16" type="ORF">MNBD_GAMMA04-1159</name>
</gene>
<evidence type="ECO:0000256" key="6">
    <source>
        <dbReference type="ARBA" id="ARBA00022485"/>
    </source>
</evidence>
<evidence type="ECO:0000256" key="12">
    <source>
        <dbReference type="ARBA" id="ARBA00023014"/>
    </source>
</evidence>
<dbReference type="InterPro" id="IPR005117">
    <property type="entry name" value="NiRdtase/SiRdtase_haem-b_fer"/>
</dbReference>
<feature type="domain" description="Nitrite/Sulfite reductase ferredoxin-like" evidence="15">
    <location>
        <begin position="82"/>
        <end position="142"/>
    </location>
</feature>
<dbReference type="EC" id="1.8.1.2" evidence="5"/>
<dbReference type="GO" id="GO:0009337">
    <property type="term" value="C:sulfite reductase complex (NADPH)"/>
    <property type="evidence" value="ECO:0007669"/>
    <property type="project" value="TreeGrafter"/>
</dbReference>
<organism evidence="16">
    <name type="scientific">hydrothermal vent metagenome</name>
    <dbReference type="NCBI Taxonomy" id="652676"/>
    <lineage>
        <taxon>unclassified sequences</taxon>
        <taxon>metagenomes</taxon>
        <taxon>ecological metagenomes</taxon>
    </lineage>
</organism>
<dbReference type="InterPro" id="IPR045854">
    <property type="entry name" value="NO2/SO3_Rdtase_4Fe4S_sf"/>
</dbReference>
<dbReference type="InterPro" id="IPR006066">
    <property type="entry name" value="NO2/SO3_Rdtase_FeS/sirohaem_BS"/>
</dbReference>
<comment type="similarity">
    <text evidence="4">Belongs to the nitrite and sulfite reductase 4Fe-4S domain family.</text>
</comment>
<name>A0A3B0W6U1_9ZZZZ</name>
<dbReference type="PRINTS" id="PR00397">
    <property type="entry name" value="SIROHAEM"/>
</dbReference>
<comment type="cofactor">
    <cofactor evidence="2">
        <name>[4Fe-4S] cluster</name>
        <dbReference type="ChEBI" id="CHEBI:49883"/>
    </cofactor>
</comment>
<comment type="pathway">
    <text evidence="3">Sulfur metabolism; hydrogen sulfide biosynthesis; hydrogen sulfide from sulfite (NADPH route): step 1/1.</text>
</comment>
<evidence type="ECO:0000256" key="9">
    <source>
        <dbReference type="ARBA" id="ARBA00022857"/>
    </source>
</evidence>
<evidence type="ECO:0000256" key="11">
    <source>
        <dbReference type="ARBA" id="ARBA00023004"/>
    </source>
</evidence>
<evidence type="ECO:0000259" key="15">
    <source>
        <dbReference type="Pfam" id="PF03460"/>
    </source>
</evidence>
<evidence type="ECO:0000256" key="8">
    <source>
        <dbReference type="ARBA" id="ARBA00022723"/>
    </source>
</evidence>
<dbReference type="GO" id="GO:0046872">
    <property type="term" value="F:metal ion binding"/>
    <property type="evidence" value="ECO:0007669"/>
    <property type="project" value="UniProtKB-KW"/>
</dbReference>
<protein>
    <recommendedName>
        <fullName evidence="5">assimilatory sulfite reductase (NADPH)</fullName>
        <ecNumber evidence="5">1.8.1.2</ecNumber>
    </recommendedName>
</protein>
<dbReference type="EMBL" id="UOFB01000241">
    <property type="protein sequence ID" value="VAW48140.1"/>
    <property type="molecule type" value="Genomic_DNA"/>
</dbReference>
<sequence length="585" mass="65342">MTNTTRPIAKTLNQLAPNDSDIEHLKDNSDFLRGSLVEGFANPLTGAINENDIQLIKYHGSYQQDDRDVRNARIAKKLEPAYSFMIRVRLPGGHLSAAQWLACDEISRTYGNNTLKLSTRQAVQYHGIIKFDMKKTIQAMDKALLDSVATCGDINRNVMCIQDPSLSTIHDQVFPYANAIADRLLPATRAYHEIWLGDDHDKKLIAGGGEIIEPIYGKHYLPRKFKIAIAIPPYNDVDIYTNDIGFIAIEENGKLAGFNVSVGGGLAHTFGRTDTFPRLADTIGFCTPEQAVDVAQHIMCIQRDFGNREDRKLSRFKHTVEKYGVDWIKEELTERLGVALQPSKEVKFTTSSDRYGWHQSQDGLWHCLLYVQGGRIVNQDHYAQKDILAEIAKLDICGFRLTGNQNIQLIGITEANKAKIEALIKHFDQSDNASHLTGMQRNAIACVSLNTCSLAMAEAERYLPSLLDKITPILQKNNLENDDIKIRMTGCPNGCGRSIMGEIGFIGKSVGKYNMYLGGDYQGLRLAKQYKENLTEADILTELDALLSRYASERQDNEYFGDFVIRNNIVSPSKGGAAFHEGASK</sequence>
<dbReference type="GO" id="GO:0004783">
    <property type="term" value="F:sulfite reductase (NADPH) activity"/>
    <property type="evidence" value="ECO:0007669"/>
    <property type="project" value="UniProtKB-EC"/>
</dbReference>
<comment type="cofactor">
    <cofactor evidence="1">
        <name>siroheme</name>
        <dbReference type="ChEBI" id="CHEBI:60052"/>
    </cofactor>
</comment>
<evidence type="ECO:0000256" key="4">
    <source>
        <dbReference type="ARBA" id="ARBA00010429"/>
    </source>
</evidence>
<evidence type="ECO:0000259" key="14">
    <source>
        <dbReference type="Pfam" id="PF01077"/>
    </source>
</evidence>
<feature type="domain" description="Nitrite/Sulfite reductase ferredoxin-like" evidence="15">
    <location>
        <begin position="359"/>
        <end position="425"/>
    </location>
</feature>
<evidence type="ECO:0000256" key="10">
    <source>
        <dbReference type="ARBA" id="ARBA00023002"/>
    </source>
</evidence>
<dbReference type="PANTHER" id="PTHR11493:SF47">
    <property type="entry name" value="SULFITE REDUCTASE [NADPH] SUBUNIT BETA"/>
    <property type="match status" value="1"/>
</dbReference>
<dbReference type="AlphaFoldDB" id="A0A3B0W6U1"/>
<evidence type="ECO:0000256" key="2">
    <source>
        <dbReference type="ARBA" id="ARBA00001966"/>
    </source>
</evidence>
<dbReference type="InterPro" id="IPR006067">
    <property type="entry name" value="NO2/SO3_Rdtase_4Fe4S_dom"/>
</dbReference>
<evidence type="ECO:0000256" key="3">
    <source>
        <dbReference type="ARBA" id="ARBA00004774"/>
    </source>
</evidence>
<keyword evidence="9" id="KW-0521">NADP</keyword>
<evidence type="ECO:0000256" key="13">
    <source>
        <dbReference type="ARBA" id="ARBA00052219"/>
    </source>
</evidence>
<dbReference type="FunFam" id="3.30.413.10:FF:000003">
    <property type="entry name" value="Sulfite reductase [NADPH] hemoprotein beta-component"/>
    <property type="match status" value="1"/>
</dbReference>
<keyword evidence="8" id="KW-0479">Metal-binding</keyword>
<dbReference type="GO" id="GO:0050311">
    <property type="term" value="F:sulfite reductase (ferredoxin) activity"/>
    <property type="evidence" value="ECO:0007669"/>
    <property type="project" value="TreeGrafter"/>
</dbReference>
<dbReference type="InterPro" id="IPR045169">
    <property type="entry name" value="NO2/SO3_Rdtase_4Fe4S_prot"/>
</dbReference>
<dbReference type="SUPFAM" id="SSF56014">
    <property type="entry name" value="Nitrite and sulphite reductase 4Fe-4S domain-like"/>
    <property type="match status" value="2"/>
</dbReference>
<keyword evidence="7" id="KW-0349">Heme</keyword>
<evidence type="ECO:0000313" key="16">
    <source>
        <dbReference type="EMBL" id="VAW48140.1"/>
    </source>
</evidence>
<evidence type="ECO:0000256" key="7">
    <source>
        <dbReference type="ARBA" id="ARBA00022617"/>
    </source>
</evidence>
<evidence type="ECO:0000256" key="5">
    <source>
        <dbReference type="ARBA" id="ARBA00012604"/>
    </source>
</evidence>
<dbReference type="InterPro" id="IPR036136">
    <property type="entry name" value="Nit/Sulf_reduc_fer-like_dom_sf"/>
</dbReference>
<keyword evidence="6" id="KW-0004">4Fe-4S</keyword>
<dbReference type="SUPFAM" id="SSF55124">
    <property type="entry name" value="Nitrite/Sulfite reductase N-terminal domain-like"/>
    <property type="match status" value="2"/>
</dbReference>
<reference evidence="16" key="1">
    <citation type="submission" date="2018-06" db="EMBL/GenBank/DDBJ databases">
        <authorList>
            <person name="Zhirakovskaya E."/>
        </authorList>
    </citation>
    <scope>NUCLEOTIDE SEQUENCE</scope>
</reference>
<comment type="catalytic activity">
    <reaction evidence="13">
        <text>hydrogen sulfide + 3 NADP(+) + 3 H2O = sulfite + 3 NADPH + 4 H(+)</text>
        <dbReference type="Rhea" id="RHEA:13801"/>
        <dbReference type="ChEBI" id="CHEBI:15377"/>
        <dbReference type="ChEBI" id="CHEBI:15378"/>
        <dbReference type="ChEBI" id="CHEBI:17359"/>
        <dbReference type="ChEBI" id="CHEBI:29919"/>
        <dbReference type="ChEBI" id="CHEBI:57783"/>
        <dbReference type="ChEBI" id="CHEBI:58349"/>
        <dbReference type="EC" id="1.8.1.2"/>
    </reaction>
</comment>
<evidence type="ECO:0000256" key="1">
    <source>
        <dbReference type="ARBA" id="ARBA00001929"/>
    </source>
</evidence>
<proteinExistence type="inferred from homology"/>
<dbReference type="GO" id="GO:0000103">
    <property type="term" value="P:sulfate assimilation"/>
    <property type="evidence" value="ECO:0007669"/>
    <property type="project" value="TreeGrafter"/>
</dbReference>
<keyword evidence="11" id="KW-0408">Iron</keyword>
<dbReference type="PANTHER" id="PTHR11493">
    <property type="entry name" value="SULFITE REDUCTASE [NADPH] SUBUNIT BETA-RELATED"/>
    <property type="match status" value="1"/>
</dbReference>
<dbReference type="GO" id="GO:0051539">
    <property type="term" value="F:4 iron, 4 sulfur cluster binding"/>
    <property type="evidence" value="ECO:0007669"/>
    <property type="project" value="UniProtKB-KW"/>
</dbReference>
<feature type="domain" description="Nitrite/sulphite reductase 4Fe-4S" evidence="14">
    <location>
        <begin position="178"/>
        <end position="338"/>
    </location>
</feature>
<dbReference type="GO" id="GO:0020037">
    <property type="term" value="F:heme binding"/>
    <property type="evidence" value="ECO:0007669"/>
    <property type="project" value="InterPro"/>
</dbReference>
<dbReference type="NCBIfam" id="NF010029">
    <property type="entry name" value="PRK13504.1"/>
    <property type="match status" value="1"/>
</dbReference>
<dbReference type="PROSITE" id="PS00365">
    <property type="entry name" value="NIR_SIR"/>
    <property type="match status" value="1"/>
</dbReference>
<dbReference type="Gene3D" id="3.30.413.10">
    <property type="entry name" value="Sulfite Reductase Hemoprotein, domain 1"/>
    <property type="match status" value="2"/>
</dbReference>